<comment type="caution">
    <text evidence="3">The sequence shown here is derived from an EMBL/GenBank/DDBJ whole genome shotgun (WGS) entry which is preliminary data.</text>
</comment>
<dbReference type="SUPFAM" id="SSF53474">
    <property type="entry name" value="alpha/beta-Hydrolases"/>
    <property type="match status" value="1"/>
</dbReference>
<feature type="domain" description="AB hydrolase-1" evidence="2">
    <location>
        <begin position="21"/>
        <end position="246"/>
    </location>
</feature>
<evidence type="ECO:0000259" key="2">
    <source>
        <dbReference type="Pfam" id="PF00561"/>
    </source>
</evidence>
<protein>
    <submittedName>
        <fullName evidence="3">Alpha/beta hydrolase</fullName>
    </submittedName>
</protein>
<dbReference type="InterPro" id="IPR000073">
    <property type="entry name" value="AB_hydrolase_1"/>
</dbReference>
<dbReference type="PANTHER" id="PTHR43798:SF31">
    <property type="entry name" value="AB HYDROLASE SUPERFAMILY PROTEIN YCLE"/>
    <property type="match status" value="1"/>
</dbReference>
<name>A0ABU6MIV9_9BACI</name>
<dbReference type="PRINTS" id="PR00111">
    <property type="entry name" value="ABHYDROLASE"/>
</dbReference>
<organism evidence="3 4">
    <name type="scientific">Heyndrickxia acidicola</name>
    <dbReference type="NCBI Taxonomy" id="209389"/>
    <lineage>
        <taxon>Bacteria</taxon>
        <taxon>Bacillati</taxon>
        <taxon>Bacillota</taxon>
        <taxon>Bacilli</taxon>
        <taxon>Bacillales</taxon>
        <taxon>Bacillaceae</taxon>
        <taxon>Heyndrickxia</taxon>
    </lineage>
</organism>
<accession>A0ABU6MIV9</accession>
<evidence type="ECO:0000313" key="3">
    <source>
        <dbReference type="EMBL" id="MED1203177.1"/>
    </source>
</evidence>
<gene>
    <name evidence="3" type="ORF">P4T90_08800</name>
</gene>
<reference evidence="3 4" key="1">
    <citation type="submission" date="2023-03" db="EMBL/GenBank/DDBJ databases">
        <title>Bacillus Genome Sequencing.</title>
        <authorList>
            <person name="Dunlap C."/>
        </authorList>
    </citation>
    <scope>NUCLEOTIDE SEQUENCE [LARGE SCALE GENOMIC DNA]</scope>
    <source>
        <strain evidence="3 4">B-23453</strain>
    </source>
</reference>
<dbReference type="GO" id="GO:0016787">
    <property type="term" value="F:hydrolase activity"/>
    <property type="evidence" value="ECO:0007669"/>
    <property type="project" value="UniProtKB-KW"/>
</dbReference>
<dbReference type="InterPro" id="IPR029058">
    <property type="entry name" value="AB_hydrolase_fold"/>
</dbReference>
<dbReference type="EMBL" id="JARMAB010000011">
    <property type="protein sequence ID" value="MED1203177.1"/>
    <property type="molecule type" value="Genomic_DNA"/>
</dbReference>
<keyword evidence="1 3" id="KW-0378">Hydrolase</keyword>
<sequence>MPAFISNGARLYFKEDGEGAPLILLHGLHGSSRMLKKEISQLKEHFRVIALDARGHGESDKPQHYTMEDHIQDVVNLLNHLKLEKVFLLGISMGSYIAQGVASAYPKRVEKLVLVVPKGHGKTSSMQELLDRHAQELEGLSFAEQFSYVSKYIFHSSAAIQNAFSEFYADKAMLTSPQEQDASNKAIEGFNFLKDLEKITAKTLVISGKYDGLNPPERGKEVASRIPDAAFIEFMHSGHGPSIEEPERFKKEVINFLSEENKN</sequence>
<evidence type="ECO:0000313" key="4">
    <source>
        <dbReference type="Proteomes" id="UP001341444"/>
    </source>
</evidence>
<keyword evidence="4" id="KW-1185">Reference proteome</keyword>
<dbReference type="Proteomes" id="UP001341444">
    <property type="component" value="Unassembled WGS sequence"/>
</dbReference>
<dbReference type="RefSeq" id="WP_066261494.1">
    <property type="nucleotide sequence ID" value="NZ_JARMAB010000011.1"/>
</dbReference>
<evidence type="ECO:0000256" key="1">
    <source>
        <dbReference type="ARBA" id="ARBA00022801"/>
    </source>
</evidence>
<dbReference type="InterPro" id="IPR050266">
    <property type="entry name" value="AB_hydrolase_sf"/>
</dbReference>
<dbReference type="PANTHER" id="PTHR43798">
    <property type="entry name" value="MONOACYLGLYCEROL LIPASE"/>
    <property type="match status" value="1"/>
</dbReference>
<dbReference type="Pfam" id="PF00561">
    <property type="entry name" value="Abhydrolase_1"/>
    <property type="match status" value="1"/>
</dbReference>
<dbReference type="Gene3D" id="3.40.50.1820">
    <property type="entry name" value="alpha/beta hydrolase"/>
    <property type="match status" value="1"/>
</dbReference>
<proteinExistence type="predicted"/>